<evidence type="ECO:0000313" key="2">
    <source>
        <dbReference type="EMBL" id="MEU8139776.1"/>
    </source>
</evidence>
<evidence type="ECO:0008006" key="4">
    <source>
        <dbReference type="Google" id="ProtNLM"/>
    </source>
</evidence>
<reference evidence="2 3" key="1">
    <citation type="submission" date="2024-06" db="EMBL/GenBank/DDBJ databases">
        <title>The Natural Products Discovery Center: Release of the First 8490 Sequenced Strains for Exploring Actinobacteria Biosynthetic Diversity.</title>
        <authorList>
            <person name="Kalkreuter E."/>
            <person name="Kautsar S.A."/>
            <person name="Yang D."/>
            <person name="Bader C.D."/>
            <person name="Teijaro C.N."/>
            <person name="Fluegel L."/>
            <person name="Davis C.M."/>
            <person name="Simpson J.R."/>
            <person name="Lauterbach L."/>
            <person name="Steele A.D."/>
            <person name="Gui C."/>
            <person name="Meng S."/>
            <person name="Li G."/>
            <person name="Viehrig K."/>
            <person name="Ye F."/>
            <person name="Su P."/>
            <person name="Kiefer A.F."/>
            <person name="Nichols A."/>
            <person name="Cepeda A.J."/>
            <person name="Yan W."/>
            <person name="Fan B."/>
            <person name="Jiang Y."/>
            <person name="Adhikari A."/>
            <person name="Zheng C.-J."/>
            <person name="Schuster L."/>
            <person name="Cowan T.M."/>
            <person name="Smanski M.J."/>
            <person name="Chevrette M.G."/>
            <person name="De Carvalho L.P.S."/>
            <person name="Shen B."/>
        </authorList>
    </citation>
    <scope>NUCLEOTIDE SEQUENCE [LARGE SCALE GENOMIC DNA]</scope>
    <source>
        <strain evidence="2 3">NPDC048946</strain>
    </source>
</reference>
<keyword evidence="1" id="KW-0812">Transmembrane</keyword>
<dbReference type="RefSeq" id="WP_358364141.1">
    <property type="nucleotide sequence ID" value="NZ_JBEZFP010000199.1"/>
</dbReference>
<dbReference type="EMBL" id="JBEZFP010000199">
    <property type="protein sequence ID" value="MEU8139776.1"/>
    <property type="molecule type" value="Genomic_DNA"/>
</dbReference>
<feature type="transmembrane region" description="Helical" evidence="1">
    <location>
        <begin position="6"/>
        <end position="27"/>
    </location>
</feature>
<gene>
    <name evidence="2" type="ORF">AB0C36_40565</name>
</gene>
<proteinExistence type="predicted"/>
<feature type="transmembrane region" description="Helical" evidence="1">
    <location>
        <begin position="88"/>
        <end position="107"/>
    </location>
</feature>
<evidence type="ECO:0000256" key="1">
    <source>
        <dbReference type="SAM" id="Phobius"/>
    </source>
</evidence>
<organism evidence="2 3">
    <name type="scientific">Streptodolium elevatio</name>
    <dbReference type="NCBI Taxonomy" id="3157996"/>
    <lineage>
        <taxon>Bacteria</taxon>
        <taxon>Bacillati</taxon>
        <taxon>Actinomycetota</taxon>
        <taxon>Actinomycetes</taxon>
        <taxon>Kitasatosporales</taxon>
        <taxon>Streptomycetaceae</taxon>
        <taxon>Streptodolium</taxon>
    </lineage>
</organism>
<feature type="transmembrane region" description="Helical" evidence="1">
    <location>
        <begin position="48"/>
        <end position="68"/>
    </location>
</feature>
<name>A0ABV3DVN9_9ACTN</name>
<dbReference type="Proteomes" id="UP001551482">
    <property type="component" value="Unassembled WGS sequence"/>
</dbReference>
<keyword evidence="1" id="KW-0472">Membrane</keyword>
<protein>
    <recommendedName>
        <fullName evidence="4">Integral membrane protein</fullName>
    </recommendedName>
</protein>
<keyword evidence="1" id="KW-1133">Transmembrane helix</keyword>
<sequence>MDLTVVTYAVYLLISTALTLWVGHTLARSGRVFLVDVMHGDRKLADAVNHLLTVGFYLVNFGFVALHLELGGGVDTVRESFEALSVKIGTVLLVLGALHLANVFVLGRIRRRSLAEHQPVPPVPPQGWTSPAVGV</sequence>
<keyword evidence="3" id="KW-1185">Reference proteome</keyword>
<comment type="caution">
    <text evidence="2">The sequence shown here is derived from an EMBL/GenBank/DDBJ whole genome shotgun (WGS) entry which is preliminary data.</text>
</comment>
<evidence type="ECO:0000313" key="3">
    <source>
        <dbReference type="Proteomes" id="UP001551482"/>
    </source>
</evidence>
<accession>A0ABV3DVN9</accession>